<reference evidence="1" key="2">
    <citation type="submission" date="2023-06" db="EMBL/GenBank/DDBJ databases">
        <authorList>
            <consortium name="Lawrence Berkeley National Laboratory"/>
            <person name="Haridas S."/>
            <person name="Hensen N."/>
            <person name="Bonometti L."/>
            <person name="Westerberg I."/>
            <person name="Brannstrom I.O."/>
            <person name="Guillou S."/>
            <person name="Cros-Aarteil S."/>
            <person name="Calhoun S."/>
            <person name="Kuo A."/>
            <person name="Mondo S."/>
            <person name="Pangilinan J."/>
            <person name="Riley R."/>
            <person name="Labutti K."/>
            <person name="Andreopoulos B."/>
            <person name="Lipzen A."/>
            <person name="Chen C."/>
            <person name="Yanf M."/>
            <person name="Daum C."/>
            <person name="Ng V."/>
            <person name="Clum A."/>
            <person name="Steindorff A."/>
            <person name="Ohm R."/>
            <person name="Martin F."/>
            <person name="Silar P."/>
            <person name="Natvig D."/>
            <person name="Lalanne C."/>
            <person name="Gautier V."/>
            <person name="Ament-Velasquez S.L."/>
            <person name="Kruys A."/>
            <person name="Hutchinson M.I."/>
            <person name="Powell A.J."/>
            <person name="Barry K."/>
            <person name="Miller A.N."/>
            <person name="Grigoriev I.V."/>
            <person name="Debuchy R."/>
            <person name="Gladieux P."/>
            <person name="Thoren M.H."/>
            <person name="Johannesson H."/>
        </authorList>
    </citation>
    <scope>NUCLEOTIDE SEQUENCE</scope>
    <source>
        <strain evidence="1">CBS 955.72</strain>
    </source>
</reference>
<evidence type="ECO:0000313" key="2">
    <source>
        <dbReference type="Proteomes" id="UP001275084"/>
    </source>
</evidence>
<dbReference type="Proteomes" id="UP001275084">
    <property type="component" value="Unassembled WGS sequence"/>
</dbReference>
<sequence>MDNLRRLRVRCHDGKVIATSFPGELEISFNRTLRLPEDGKTHNQPVRLGTVTVNSMAGLAKKLEASGSPSLVDMARKGGVFFPLYQREAMFLSFKARRDAFAVRVFVGGVNAVSGLPWNSHPGRKVAAQDYLSVPPQRYLDGVCVAKDVVKQFVAMPLGSGYSVEKQVTGKETVGGMQLEIIPGYRWALHVPASEHAGPQPGPYFPGLEQTPQSLGVKMVALSQHPNAVSSGQEKYGTDSEDWLVASGRRPIYMRHLYRSALDISITNPSSLSSQAGWAMGLAAGAKMHQAIQADPFPASAWCTRRATVVSVQILNSVAYEALTGMLAPATPITAEMYVARGLPFLASYDEKGVGTDGAANLAGIRGVGDIDGEAGPVSLGASATGGGKVGCTCCGKMLCDSM</sequence>
<proteinExistence type="predicted"/>
<gene>
    <name evidence="1" type="ORF">B0T25DRAFT_462237</name>
</gene>
<comment type="caution">
    <text evidence="1">The sequence shown here is derived from an EMBL/GenBank/DDBJ whole genome shotgun (WGS) entry which is preliminary data.</text>
</comment>
<keyword evidence="2" id="KW-1185">Reference proteome</keyword>
<organism evidence="1 2">
    <name type="scientific">Lasiosphaeria hispida</name>
    <dbReference type="NCBI Taxonomy" id="260671"/>
    <lineage>
        <taxon>Eukaryota</taxon>
        <taxon>Fungi</taxon>
        <taxon>Dikarya</taxon>
        <taxon>Ascomycota</taxon>
        <taxon>Pezizomycotina</taxon>
        <taxon>Sordariomycetes</taxon>
        <taxon>Sordariomycetidae</taxon>
        <taxon>Sordariales</taxon>
        <taxon>Lasiosphaeriaceae</taxon>
        <taxon>Lasiosphaeria</taxon>
    </lineage>
</organism>
<accession>A0AAJ0MB42</accession>
<dbReference type="EMBL" id="JAUIQD010000006">
    <property type="protein sequence ID" value="KAK3346474.1"/>
    <property type="molecule type" value="Genomic_DNA"/>
</dbReference>
<dbReference type="AlphaFoldDB" id="A0AAJ0MB42"/>
<name>A0AAJ0MB42_9PEZI</name>
<protein>
    <submittedName>
        <fullName evidence="1">Uncharacterized protein</fullName>
    </submittedName>
</protein>
<reference evidence="1" key="1">
    <citation type="journal article" date="2023" name="Mol. Phylogenet. Evol.">
        <title>Genome-scale phylogeny and comparative genomics of the fungal order Sordariales.</title>
        <authorList>
            <person name="Hensen N."/>
            <person name="Bonometti L."/>
            <person name="Westerberg I."/>
            <person name="Brannstrom I.O."/>
            <person name="Guillou S."/>
            <person name="Cros-Aarteil S."/>
            <person name="Calhoun S."/>
            <person name="Haridas S."/>
            <person name="Kuo A."/>
            <person name="Mondo S."/>
            <person name="Pangilinan J."/>
            <person name="Riley R."/>
            <person name="LaButti K."/>
            <person name="Andreopoulos B."/>
            <person name="Lipzen A."/>
            <person name="Chen C."/>
            <person name="Yan M."/>
            <person name="Daum C."/>
            <person name="Ng V."/>
            <person name="Clum A."/>
            <person name="Steindorff A."/>
            <person name="Ohm R.A."/>
            <person name="Martin F."/>
            <person name="Silar P."/>
            <person name="Natvig D.O."/>
            <person name="Lalanne C."/>
            <person name="Gautier V."/>
            <person name="Ament-Velasquez S.L."/>
            <person name="Kruys A."/>
            <person name="Hutchinson M.I."/>
            <person name="Powell A.J."/>
            <person name="Barry K."/>
            <person name="Miller A.N."/>
            <person name="Grigoriev I.V."/>
            <person name="Debuchy R."/>
            <person name="Gladieux P."/>
            <person name="Hiltunen Thoren M."/>
            <person name="Johannesson H."/>
        </authorList>
    </citation>
    <scope>NUCLEOTIDE SEQUENCE</scope>
    <source>
        <strain evidence="1">CBS 955.72</strain>
    </source>
</reference>
<evidence type="ECO:0000313" key="1">
    <source>
        <dbReference type="EMBL" id="KAK3346474.1"/>
    </source>
</evidence>